<organism evidence="1 2">
    <name type="scientific">Streptomyces achromogenes</name>
    <dbReference type="NCBI Taxonomy" id="67255"/>
    <lineage>
        <taxon>Bacteria</taxon>
        <taxon>Bacillati</taxon>
        <taxon>Actinomycetota</taxon>
        <taxon>Actinomycetes</taxon>
        <taxon>Kitasatosporales</taxon>
        <taxon>Streptomycetaceae</taxon>
        <taxon>Streptomyces</taxon>
    </lineage>
</organism>
<proteinExistence type="predicted"/>
<reference evidence="1 2" key="1">
    <citation type="submission" date="2023-07" db="EMBL/GenBank/DDBJ databases">
        <title>Comparative genomics of wheat-associated soil bacteria to identify genetic determinants of phenazine resistance.</title>
        <authorList>
            <person name="Mouncey N."/>
        </authorList>
    </citation>
    <scope>NUCLEOTIDE SEQUENCE [LARGE SCALE GENOMIC DNA]</scope>
    <source>
        <strain evidence="1 2">W4I19-2</strain>
    </source>
</reference>
<dbReference type="EMBL" id="JAUSYA010000001">
    <property type="protein sequence ID" value="MDQ0688440.1"/>
    <property type="molecule type" value="Genomic_DNA"/>
</dbReference>
<evidence type="ECO:0008006" key="3">
    <source>
        <dbReference type="Google" id="ProtNLM"/>
    </source>
</evidence>
<accession>A0ABU0QF19</accession>
<sequence length="98" mass="10788">MAIVVVLEMPGMTQAQYEQSADKVAGRPGPVRSPADWPVAGLISHTSAPMDGGWLVVDVWESEEAFREFGKTLLPILQELGLHDVQPRTYPVFNVVTR</sequence>
<gene>
    <name evidence="1" type="ORF">QFZ56_007403</name>
</gene>
<name>A0ABU0QF19_STRAH</name>
<dbReference type="Proteomes" id="UP001243364">
    <property type="component" value="Unassembled WGS sequence"/>
</dbReference>
<evidence type="ECO:0000313" key="2">
    <source>
        <dbReference type="Proteomes" id="UP001243364"/>
    </source>
</evidence>
<dbReference type="RefSeq" id="WP_307049007.1">
    <property type="nucleotide sequence ID" value="NZ_JAUSYA010000001.1"/>
</dbReference>
<evidence type="ECO:0000313" key="1">
    <source>
        <dbReference type="EMBL" id="MDQ0688440.1"/>
    </source>
</evidence>
<comment type="caution">
    <text evidence="1">The sequence shown here is derived from an EMBL/GenBank/DDBJ whole genome shotgun (WGS) entry which is preliminary data.</text>
</comment>
<protein>
    <recommendedName>
        <fullName evidence="3">ABM domain-containing protein</fullName>
    </recommendedName>
</protein>
<keyword evidence="2" id="KW-1185">Reference proteome</keyword>